<comment type="caution">
    <text evidence="1">The sequence shown here is derived from an EMBL/GenBank/DDBJ whole genome shotgun (WGS) entry which is preliminary data.</text>
</comment>
<organism evidence="1 2">
    <name type="scientific">Rhizoctonia solani</name>
    <dbReference type="NCBI Taxonomy" id="456999"/>
    <lineage>
        <taxon>Eukaryota</taxon>
        <taxon>Fungi</taxon>
        <taxon>Dikarya</taxon>
        <taxon>Basidiomycota</taxon>
        <taxon>Agaricomycotina</taxon>
        <taxon>Agaricomycetes</taxon>
        <taxon>Cantharellales</taxon>
        <taxon>Ceratobasidiaceae</taxon>
        <taxon>Rhizoctonia</taxon>
    </lineage>
</organism>
<proteinExistence type="predicted"/>
<gene>
    <name evidence="1" type="ORF">RHS04_06510</name>
</gene>
<sequence length="286" mass="32198">MFPTMFSAAGLSGGIGPGCSNVIAKRSLLVQNPRSFHGLGLPAMLFGKSSTPVDVTQMEEIKPGYKERILRFPCLCKYFLKPNLCWRIAQYFYTNFPVCSFHEWLKFIPKHCKHWGKVCIQNAKDTGPGDCIQSAVATNPFSPYGKRNASFVKYTFQRDKNKRSCRKEPKMEDMNAYGQLDFILAITLPVNKRFKITKRKLHVLAHITEAEGAEGDAASKMIAFTKFGQSIILDISLVMNLAGQVFTRRVVATGEWIIIDQGKAIQQTAFDIPEEVEEEEVDDVDN</sequence>
<protein>
    <submittedName>
        <fullName evidence="1">Uncharacterized protein</fullName>
    </submittedName>
</protein>
<evidence type="ECO:0000313" key="2">
    <source>
        <dbReference type="Proteomes" id="UP000650582"/>
    </source>
</evidence>
<accession>A0A8H7H3L9</accession>
<dbReference type="AlphaFoldDB" id="A0A8H7H3L9"/>
<name>A0A8H7H3L9_9AGAM</name>
<dbReference type="Proteomes" id="UP000650582">
    <property type="component" value="Unassembled WGS sequence"/>
</dbReference>
<dbReference type="EMBL" id="JACYCC010000054">
    <property type="protein sequence ID" value="KAF8676402.1"/>
    <property type="molecule type" value="Genomic_DNA"/>
</dbReference>
<evidence type="ECO:0000313" key="1">
    <source>
        <dbReference type="EMBL" id="KAF8676402.1"/>
    </source>
</evidence>
<reference evidence="1" key="1">
    <citation type="submission" date="2020-09" db="EMBL/GenBank/DDBJ databases">
        <title>Comparative genome analyses of four rice-infecting Rhizoctonia solani isolates reveal extensive enrichment of homogalacturonan modification genes.</title>
        <authorList>
            <person name="Lee D.-Y."/>
            <person name="Jeon J."/>
            <person name="Kim K.-T."/>
            <person name="Cheong K."/>
            <person name="Song H."/>
            <person name="Choi G."/>
            <person name="Ko J."/>
            <person name="Opiyo S.O."/>
            <person name="Zuo S."/>
            <person name="Madhav S."/>
            <person name="Lee Y.-H."/>
            <person name="Wang G.-L."/>
        </authorList>
    </citation>
    <scope>NUCLEOTIDE SEQUENCE</scope>
    <source>
        <strain evidence="1">AG1-IA YN-7</strain>
    </source>
</reference>